<feature type="domain" description="C2H2-type" evidence="1">
    <location>
        <begin position="161"/>
        <end position="185"/>
    </location>
</feature>
<dbReference type="STRING" id="1076935.U4L1G4"/>
<gene>
    <name evidence="2" type="ORF">PCON_09285</name>
</gene>
<evidence type="ECO:0000313" key="2">
    <source>
        <dbReference type="EMBL" id="CCX09692.1"/>
    </source>
</evidence>
<feature type="domain" description="C2H2-type" evidence="1">
    <location>
        <begin position="222"/>
        <end position="252"/>
    </location>
</feature>
<keyword evidence="3" id="KW-1185">Reference proteome</keyword>
<proteinExistence type="predicted"/>
<protein>
    <recommendedName>
        <fullName evidence="1">C2H2-type domain-containing protein</fullName>
    </recommendedName>
</protein>
<dbReference type="Proteomes" id="UP000018144">
    <property type="component" value="Unassembled WGS sequence"/>
</dbReference>
<accession>U4L1G4</accession>
<dbReference type="eggNOG" id="KOG0773">
    <property type="taxonomic scope" value="Eukaryota"/>
</dbReference>
<dbReference type="InterPro" id="IPR013087">
    <property type="entry name" value="Znf_C2H2_type"/>
</dbReference>
<evidence type="ECO:0000259" key="1">
    <source>
        <dbReference type="SMART" id="SM00355"/>
    </source>
</evidence>
<organism evidence="2 3">
    <name type="scientific">Pyronema omphalodes (strain CBS 100304)</name>
    <name type="common">Pyronema confluens</name>
    <dbReference type="NCBI Taxonomy" id="1076935"/>
    <lineage>
        <taxon>Eukaryota</taxon>
        <taxon>Fungi</taxon>
        <taxon>Dikarya</taxon>
        <taxon>Ascomycota</taxon>
        <taxon>Pezizomycotina</taxon>
        <taxon>Pezizomycetes</taxon>
        <taxon>Pezizales</taxon>
        <taxon>Pyronemataceae</taxon>
        <taxon>Pyronema</taxon>
    </lineage>
</organism>
<dbReference type="OrthoDB" id="5399138at2759"/>
<evidence type="ECO:0000313" key="3">
    <source>
        <dbReference type="Proteomes" id="UP000018144"/>
    </source>
</evidence>
<dbReference type="SMART" id="SM00355">
    <property type="entry name" value="ZnF_C2H2"/>
    <property type="match status" value="3"/>
</dbReference>
<sequence length="364" mass="41998">MEYNTVAFGSNRLGPLEEDIDNSHSHAETDLLPFDFGNFDRNVEKEPPYAVTPNFAMPIQTTYTLLRQDHEFTNPDSGFDEPRDDGNKSWLQLVEQDHGLLPVYYDTQDFPTWPDNFQPELPIEGPTPVVASSAPTTPIGSSVPFMDRQKPKKRYRAEGTYVCTFCRTETFTTKGNWTRHETCVHLVPEYWVCAPDGPINPKNNLCVYCGGLSLPTSESCATTCAHSCTEKDIDARKFVRKYNFREHLKRVHNTGLWHDSFETWLRKDDRLPGHSRCGFCTATFGSWQDRNNHIARHFEAGFLMEHWKGDWGLSPRWMQRLNRSGSREDISNLPQMETLPMEQVDSAMVRRWIEGPSWGNNIRR</sequence>
<feature type="domain" description="C2H2-type" evidence="1">
    <location>
        <begin position="275"/>
        <end position="297"/>
    </location>
</feature>
<name>U4L1G4_PYROM</name>
<dbReference type="EMBL" id="HF935488">
    <property type="protein sequence ID" value="CCX09692.1"/>
    <property type="molecule type" value="Genomic_DNA"/>
</dbReference>
<reference evidence="2 3" key="1">
    <citation type="journal article" date="2013" name="PLoS Genet.">
        <title>The genome and development-dependent transcriptomes of Pyronema confluens: a window into fungal evolution.</title>
        <authorList>
            <person name="Traeger S."/>
            <person name="Altegoer F."/>
            <person name="Freitag M."/>
            <person name="Gabaldon T."/>
            <person name="Kempken F."/>
            <person name="Kumar A."/>
            <person name="Marcet-Houben M."/>
            <person name="Poggeler S."/>
            <person name="Stajich J.E."/>
            <person name="Nowrousian M."/>
        </authorList>
    </citation>
    <scope>NUCLEOTIDE SEQUENCE [LARGE SCALE GENOMIC DNA]</scope>
    <source>
        <strain evidence="3">CBS 100304</strain>
        <tissue evidence="2">Vegetative mycelium</tissue>
    </source>
</reference>
<dbReference type="AlphaFoldDB" id="U4L1G4"/>